<evidence type="ECO:0000313" key="3">
    <source>
        <dbReference type="EnsemblPlants" id="KRH00106"/>
    </source>
</evidence>
<evidence type="ECO:0000313" key="4">
    <source>
        <dbReference type="Proteomes" id="UP000008827"/>
    </source>
</evidence>
<dbReference type="EMBL" id="CM000851">
    <property type="protein sequence ID" value="KRH00106.1"/>
    <property type="molecule type" value="Genomic_DNA"/>
</dbReference>
<gene>
    <name evidence="2" type="ORF">GLYMA_18G193500</name>
</gene>
<dbReference type="Proteomes" id="UP000008827">
    <property type="component" value="Chromosome 18"/>
</dbReference>
<feature type="transmembrane region" description="Helical" evidence="1">
    <location>
        <begin position="15"/>
        <end position="32"/>
    </location>
</feature>
<keyword evidence="1" id="KW-0472">Membrane</keyword>
<dbReference type="OrthoDB" id="1523388at2759"/>
<name>K7MTC6_SOYBN</name>
<proteinExistence type="predicted"/>
<reference evidence="3" key="2">
    <citation type="submission" date="2018-02" db="UniProtKB">
        <authorList>
            <consortium name="EnsemblPlants"/>
        </authorList>
    </citation>
    <scope>IDENTIFICATION</scope>
    <source>
        <strain evidence="3">Williams 82</strain>
    </source>
</reference>
<dbReference type="HOGENOM" id="CLU_2799043_0_0_1"/>
<protein>
    <submittedName>
        <fullName evidence="2 3">Uncharacterized protein</fullName>
    </submittedName>
</protein>
<organism evidence="2">
    <name type="scientific">Glycine max</name>
    <name type="common">Soybean</name>
    <name type="synonym">Glycine hispida</name>
    <dbReference type="NCBI Taxonomy" id="3847"/>
    <lineage>
        <taxon>Eukaryota</taxon>
        <taxon>Viridiplantae</taxon>
        <taxon>Streptophyta</taxon>
        <taxon>Embryophyta</taxon>
        <taxon>Tracheophyta</taxon>
        <taxon>Spermatophyta</taxon>
        <taxon>Magnoliopsida</taxon>
        <taxon>eudicotyledons</taxon>
        <taxon>Gunneridae</taxon>
        <taxon>Pentapetalae</taxon>
        <taxon>rosids</taxon>
        <taxon>fabids</taxon>
        <taxon>Fabales</taxon>
        <taxon>Fabaceae</taxon>
        <taxon>Papilionoideae</taxon>
        <taxon>50 kb inversion clade</taxon>
        <taxon>NPAAA clade</taxon>
        <taxon>indigoferoid/millettioid clade</taxon>
        <taxon>Phaseoleae</taxon>
        <taxon>Glycine</taxon>
        <taxon>Glycine subgen. Soja</taxon>
    </lineage>
</organism>
<sequence>MTIKFLFILPTIRDTIEIFVTWFTMMGVLVFFSPSGKNEMHRGPSFCCVGACSSDLRIRRGLRPYLDD</sequence>
<dbReference type="EnsemblPlants" id="KRH00106">
    <property type="protein sequence ID" value="KRH00106"/>
    <property type="gene ID" value="GLYMA_18G193500"/>
</dbReference>
<dbReference type="AlphaFoldDB" id="K7MTC6"/>
<dbReference type="Gramene" id="KRH00106">
    <property type="protein sequence ID" value="KRH00106"/>
    <property type="gene ID" value="GLYMA_18G193500"/>
</dbReference>
<keyword evidence="4" id="KW-1185">Reference proteome</keyword>
<accession>K7MTC6</accession>
<keyword evidence="1" id="KW-0812">Transmembrane</keyword>
<reference evidence="2" key="3">
    <citation type="submission" date="2018-07" db="EMBL/GenBank/DDBJ databases">
        <title>WGS assembly of Glycine max.</title>
        <authorList>
            <person name="Schmutz J."/>
            <person name="Cannon S."/>
            <person name="Schlueter J."/>
            <person name="Ma J."/>
            <person name="Mitros T."/>
            <person name="Nelson W."/>
            <person name="Hyten D."/>
            <person name="Song Q."/>
            <person name="Thelen J."/>
            <person name="Cheng J."/>
            <person name="Xu D."/>
            <person name="Hellsten U."/>
            <person name="May G."/>
            <person name="Yu Y."/>
            <person name="Sakurai T."/>
            <person name="Umezawa T."/>
            <person name="Bhattacharyya M."/>
            <person name="Sandhu D."/>
            <person name="Valliyodan B."/>
            <person name="Lindquist E."/>
            <person name="Peto M."/>
            <person name="Grant D."/>
            <person name="Shu S."/>
            <person name="Goodstein D."/>
            <person name="Barry K."/>
            <person name="Futrell-Griggs M."/>
            <person name="Abernathy B."/>
            <person name="Du J."/>
            <person name="Tian Z."/>
            <person name="Zhu L."/>
            <person name="Gill N."/>
            <person name="Joshi T."/>
            <person name="Libault M."/>
            <person name="Sethuraman A."/>
            <person name="Zhang X."/>
            <person name="Shinozaki K."/>
            <person name="Nguyen H."/>
            <person name="Wing R."/>
            <person name="Cregan P."/>
            <person name="Specht J."/>
            <person name="Grimwood J."/>
            <person name="Rokhsar D."/>
            <person name="Stacey G."/>
            <person name="Shoemaker R."/>
            <person name="Jackson S."/>
        </authorList>
    </citation>
    <scope>NUCLEOTIDE SEQUENCE</scope>
    <source>
        <tissue evidence="2">Callus</tissue>
    </source>
</reference>
<dbReference type="InParanoid" id="K7MTC6"/>
<reference evidence="2 3" key="1">
    <citation type="journal article" date="2010" name="Nature">
        <title>Genome sequence of the palaeopolyploid soybean.</title>
        <authorList>
            <person name="Schmutz J."/>
            <person name="Cannon S.B."/>
            <person name="Schlueter J."/>
            <person name="Ma J."/>
            <person name="Mitros T."/>
            <person name="Nelson W."/>
            <person name="Hyten D.L."/>
            <person name="Song Q."/>
            <person name="Thelen J.J."/>
            <person name="Cheng J."/>
            <person name="Xu D."/>
            <person name="Hellsten U."/>
            <person name="May G.D."/>
            <person name="Yu Y."/>
            <person name="Sakurai T."/>
            <person name="Umezawa T."/>
            <person name="Bhattacharyya M.K."/>
            <person name="Sandhu D."/>
            <person name="Valliyodan B."/>
            <person name="Lindquist E."/>
            <person name="Peto M."/>
            <person name="Grant D."/>
            <person name="Shu S."/>
            <person name="Goodstein D."/>
            <person name="Barry K."/>
            <person name="Futrell-Griggs M."/>
            <person name="Abernathy B."/>
            <person name="Du J."/>
            <person name="Tian Z."/>
            <person name="Zhu L."/>
            <person name="Gill N."/>
            <person name="Joshi T."/>
            <person name="Libault M."/>
            <person name="Sethuraman A."/>
            <person name="Zhang X.-C."/>
            <person name="Shinozaki K."/>
            <person name="Nguyen H.T."/>
            <person name="Wing R.A."/>
            <person name="Cregan P."/>
            <person name="Specht J."/>
            <person name="Grimwood J."/>
            <person name="Rokhsar D."/>
            <person name="Stacey G."/>
            <person name="Shoemaker R.C."/>
            <person name="Jackson S.A."/>
        </authorList>
    </citation>
    <scope>NUCLEOTIDE SEQUENCE [LARGE SCALE GENOMIC DNA]</scope>
    <source>
        <strain evidence="3">cv. Williams 82</strain>
        <tissue evidence="2">Callus</tissue>
    </source>
</reference>
<evidence type="ECO:0000256" key="1">
    <source>
        <dbReference type="SAM" id="Phobius"/>
    </source>
</evidence>
<keyword evidence="1" id="KW-1133">Transmembrane helix</keyword>
<dbReference type="PaxDb" id="3847-GLYMA18G41903.1"/>
<evidence type="ECO:0000313" key="2">
    <source>
        <dbReference type="EMBL" id="KRH00106.1"/>
    </source>
</evidence>